<feature type="domain" description="SCP" evidence="2">
    <location>
        <begin position="35"/>
        <end position="149"/>
    </location>
</feature>
<keyword evidence="4" id="KW-1185">Reference proteome</keyword>
<dbReference type="InterPro" id="IPR014044">
    <property type="entry name" value="CAP_dom"/>
</dbReference>
<dbReference type="CDD" id="cd05379">
    <property type="entry name" value="CAP_bacterial"/>
    <property type="match status" value="1"/>
</dbReference>
<dbReference type="RefSeq" id="WP_281467473.1">
    <property type="nucleotide sequence ID" value="NZ_CP124535.1"/>
</dbReference>
<dbReference type="Pfam" id="PF00188">
    <property type="entry name" value="CAP"/>
    <property type="match status" value="1"/>
</dbReference>
<dbReference type="PANTHER" id="PTHR31157:SF1">
    <property type="entry name" value="SCP DOMAIN-CONTAINING PROTEIN"/>
    <property type="match status" value="1"/>
</dbReference>
<sequence>MFRFLFLLALAFTIANPAAACRLPQDAQTLIQTGLTAINAERQAKGLGPLRQEPRLQMAAQSHACDSATRNRMGHDGSDGSDLADRATRAGYDYREIAENVAQGYPTPQSVTKGWMNSPGHRRNILMRRATDAGLGVAIGADGDLHWVLKLGR</sequence>
<dbReference type="InterPro" id="IPR035940">
    <property type="entry name" value="CAP_sf"/>
</dbReference>
<dbReference type="Proteomes" id="UP001230978">
    <property type="component" value="Chromosome"/>
</dbReference>
<dbReference type="SUPFAM" id="SSF55797">
    <property type="entry name" value="PR-1-like"/>
    <property type="match status" value="1"/>
</dbReference>
<evidence type="ECO:0000313" key="3">
    <source>
        <dbReference type="EMBL" id="WGV16784.1"/>
    </source>
</evidence>
<dbReference type="Gene3D" id="3.40.33.10">
    <property type="entry name" value="CAP"/>
    <property type="match status" value="1"/>
</dbReference>
<feature type="signal peptide" evidence="1">
    <location>
        <begin position="1"/>
        <end position="20"/>
    </location>
</feature>
<accession>A0ABY8Q7F5</accession>
<dbReference type="EMBL" id="CP124535">
    <property type="protein sequence ID" value="WGV16784.1"/>
    <property type="molecule type" value="Genomic_DNA"/>
</dbReference>
<evidence type="ECO:0000256" key="1">
    <source>
        <dbReference type="SAM" id="SignalP"/>
    </source>
</evidence>
<evidence type="ECO:0000259" key="2">
    <source>
        <dbReference type="Pfam" id="PF00188"/>
    </source>
</evidence>
<feature type="chain" id="PRO_5045347786" evidence="1">
    <location>
        <begin position="21"/>
        <end position="153"/>
    </location>
</feature>
<dbReference type="PANTHER" id="PTHR31157">
    <property type="entry name" value="SCP DOMAIN-CONTAINING PROTEIN"/>
    <property type="match status" value="1"/>
</dbReference>
<gene>
    <name evidence="3" type="ORF">QF092_02915</name>
</gene>
<evidence type="ECO:0000313" key="4">
    <source>
        <dbReference type="Proteomes" id="UP001230978"/>
    </source>
</evidence>
<organism evidence="3 4">
    <name type="scientific">Fuscovulum ytuae</name>
    <dbReference type="NCBI Taxonomy" id="3042299"/>
    <lineage>
        <taxon>Bacteria</taxon>
        <taxon>Pseudomonadati</taxon>
        <taxon>Pseudomonadota</taxon>
        <taxon>Alphaproteobacteria</taxon>
        <taxon>Rhodobacterales</taxon>
        <taxon>Paracoccaceae</taxon>
        <taxon>Fuscovulum</taxon>
    </lineage>
</organism>
<name>A0ABY8Q7F5_9RHOB</name>
<reference evidence="3 4" key="1">
    <citation type="submission" date="2023-04" db="EMBL/GenBank/DDBJ databases">
        <title>YMD61, complete Genome.</title>
        <authorList>
            <person name="Zhang J."/>
        </authorList>
    </citation>
    <scope>NUCLEOTIDE SEQUENCE [LARGE SCALE GENOMIC DNA]</scope>
    <source>
        <strain evidence="3 4">YMD61</strain>
    </source>
</reference>
<proteinExistence type="predicted"/>
<keyword evidence="1" id="KW-0732">Signal</keyword>
<protein>
    <submittedName>
        <fullName evidence="3">CAP domain-containing protein</fullName>
    </submittedName>
</protein>